<gene>
    <name evidence="2" type="ORF">SSQG_02249</name>
</gene>
<evidence type="ECO:0000313" key="3">
    <source>
        <dbReference type="Proteomes" id="UP000004184"/>
    </source>
</evidence>
<feature type="compositionally biased region" description="Gly residues" evidence="1">
    <location>
        <begin position="90"/>
        <end position="99"/>
    </location>
</feature>
<dbReference type="Proteomes" id="UP000004184">
    <property type="component" value="Unassembled WGS sequence"/>
</dbReference>
<keyword evidence="3" id="KW-1185">Reference proteome</keyword>
<evidence type="ECO:0000256" key="1">
    <source>
        <dbReference type="SAM" id="MobiDB-lite"/>
    </source>
</evidence>
<accession>D9X4Z3</accession>
<dbReference type="EMBL" id="GG657757">
    <property type="protein sequence ID" value="EFL31731.1"/>
    <property type="molecule type" value="Genomic_DNA"/>
</dbReference>
<proteinExistence type="predicted"/>
<organism evidence="2 3">
    <name type="scientific">Streptomyces viridochromogenes (strain DSM 40736 / JCM 4977 / BCRC 1201 / Tue 494)</name>
    <dbReference type="NCBI Taxonomy" id="591159"/>
    <lineage>
        <taxon>Bacteria</taxon>
        <taxon>Bacillati</taxon>
        <taxon>Actinomycetota</taxon>
        <taxon>Actinomycetes</taxon>
        <taxon>Kitasatosporales</taxon>
        <taxon>Streptomycetaceae</taxon>
        <taxon>Streptomyces</taxon>
    </lineage>
</organism>
<dbReference type="AlphaFoldDB" id="D9X4Z3"/>
<evidence type="ECO:0000313" key="2">
    <source>
        <dbReference type="EMBL" id="EFL31731.1"/>
    </source>
</evidence>
<feature type="region of interest" description="Disordered" evidence="1">
    <location>
        <begin position="1"/>
        <end position="99"/>
    </location>
</feature>
<sequence length="99" mass="10871">MVSMVFDEVHTDSAPNTYSVPDKEPHVAALATPERPPCGCAQRSLKREGDRKGRPPYPLGRMAQLPPWPGHNARSHQLPRLSPSRRPEAPGGGCHCRIT</sequence>
<protein>
    <submittedName>
        <fullName evidence="2">Uncharacterized protein</fullName>
    </submittedName>
</protein>
<dbReference type="HOGENOM" id="CLU_2319037_0_0_11"/>
<name>D9X4Z3_STRVT</name>
<reference evidence="3" key="1">
    <citation type="submission" date="2009-02" db="EMBL/GenBank/DDBJ databases">
        <title>Annotation of Streptomyces viridochromogenes strain DSM 40736.</title>
        <authorList>
            <consortium name="The Broad Institute Genome Sequencing Platform"/>
            <consortium name="Broad Institute Microbial Sequencing Center"/>
            <person name="Fischbach M."/>
            <person name="Godfrey P."/>
            <person name="Ward D."/>
            <person name="Young S."/>
            <person name="Zeng Q."/>
            <person name="Koehrsen M."/>
            <person name="Alvarado L."/>
            <person name="Berlin A.M."/>
            <person name="Bochicchio J."/>
            <person name="Borenstein D."/>
            <person name="Chapman S.B."/>
            <person name="Chen Z."/>
            <person name="Engels R."/>
            <person name="Freedman E."/>
            <person name="Gellesch M."/>
            <person name="Goldberg J."/>
            <person name="Griggs A."/>
            <person name="Gujja S."/>
            <person name="Heilman E.R."/>
            <person name="Heiman D.I."/>
            <person name="Hepburn T.A."/>
            <person name="Howarth C."/>
            <person name="Jen D."/>
            <person name="Larson L."/>
            <person name="Lewis B."/>
            <person name="Mehta T."/>
            <person name="Park D."/>
            <person name="Pearson M."/>
            <person name="Richards J."/>
            <person name="Roberts A."/>
            <person name="Saif S."/>
            <person name="Shea T.D."/>
            <person name="Shenoy N."/>
            <person name="Sisk P."/>
            <person name="Stolte C."/>
            <person name="Sykes S.N."/>
            <person name="Thomson T."/>
            <person name="Walk T."/>
            <person name="White J."/>
            <person name="Yandava C."/>
            <person name="Straight P."/>
            <person name="Clardy J."/>
            <person name="Hung D."/>
            <person name="Kolter R."/>
            <person name="Mekalanos J."/>
            <person name="Walker S."/>
            <person name="Walsh C.T."/>
            <person name="Wieland-Brown L.C."/>
            <person name="Haas B."/>
            <person name="Nusbaum C."/>
            <person name="Birren B."/>
        </authorList>
    </citation>
    <scope>NUCLEOTIDE SEQUENCE [LARGE SCALE GENOMIC DNA]</scope>
    <source>
        <strain evidence="3">DSM 40736 / JCM 4977 / BCRC 1201 / Tue 494</strain>
    </source>
</reference>
<dbReference type="STRING" id="591159.SSQG_02249"/>